<keyword evidence="3" id="KW-0597">Phosphoprotein</keyword>
<dbReference type="EMBL" id="LT629701">
    <property type="protein sequence ID" value="SDM27858.1"/>
    <property type="molecule type" value="Genomic_DNA"/>
</dbReference>
<keyword evidence="5" id="KW-0547">Nucleotide-binding</keyword>
<keyword evidence="8" id="KW-0902">Two-component regulatory system</keyword>
<proteinExistence type="predicted"/>
<keyword evidence="4" id="KW-0808">Transferase</keyword>
<dbReference type="RefSeq" id="WP_081900376.1">
    <property type="nucleotide sequence ID" value="NZ_JOEF01000011.1"/>
</dbReference>
<organism evidence="11 12">
    <name type="scientific">Allokutzneria albata</name>
    <name type="common">Kibdelosporangium albatum</name>
    <dbReference type="NCBI Taxonomy" id="211114"/>
    <lineage>
        <taxon>Bacteria</taxon>
        <taxon>Bacillati</taxon>
        <taxon>Actinomycetota</taxon>
        <taxon>Actinomycetes</taxon>
        <taxon>Pseudonocardiales</taxon>
        <taxon>Pseudonocardiaceae</taxon>
        <taxon>Allokutzneria</taxon>
    </lineage>
</organism>
<evidence type="ECO:0000313" key="11">
    <source>
        <dbReference type="EMBL" id="SDM27858.1"/>
    </source>
</evidence>
<dbReference type="InterPro" id="IPR050482">
    <property type="entry name" value="Sensor_HK_TwoCompSys"/>
</dbReference>
<keyword evidence="6 11" id="KW-0418">Kinase</keyword>
<dbReference type="GO" id="GO:0046983">
    <property type="term" value="F:protein dimerization activity"/>
    <property type="evidence" value="ECO:0007669"/>
    <property type="project" value="InterPro"/>
</dbReference>
<evidence type="ECO:0000256" key="7">
    <source>
        <dbReference type="ARBA" id="ARBA00022840"/>
    </source>
</evidence>
<feature type="transmembrane region" description="Helical" evidence="9">
    <location>
        <begin position="166"/>
        <end position="183"/>
    </location>
</feature>
<evidence type="ECO:0000259" key="10">
    <source>
        <dbReference type="Pfam" id="PF07730"/>
    </source>
</evidence>
<evidence type="ECO:0000313" key="12">
    <source>
        <dbReference type="Proteomes" id="UP000183376"/>
    </source>
</evidence>
<dbReference type="Gene3D" id="3.30.565.10">
    <property type="entry name" value="Histidine kinase-like ATPase, C-terminal domain"/>
    <property type="match status" value="1"/>
</dbReference>
<evidence type="ECO:0000256" key="9">
    <source>
        <dbReference type="SAM" id="Phobius"/>
    </source>
</evidence>
<keyword evidence="12" id="KW-1185">Reference proteome</keyword>
<dbReference type="STRING" id="211114.SAMN04489726_0752"/>
<dbReference type="InterPro" id="IPR036890">
    <property type="entry name" value="HATPase_C_sf"/>
</dbReference>
<evidence type="ECO:0000256" key="6">
    <source>
        <dbReference type="ARBA" id="ARBA00022777"/>
    </source>
</evidence>
<evidence type="ECO:0000256" key="1">
    <source>
        <dbReference type="ARBA" id="ARBA00000085"/>
    </source>
</evidence>
<feature type="domain" description="Signal transduction histidine kinase subgroup 3 dimerisation and phosphoacceptor" evidence="10">
    <location>
        <begin position="219"/>
        <end position="284"/>
    </location>
</feature>
<keyword evidence="9" id="KW-0472">Membrane</keyword>
<dbReference type="AlphaFoldDB" id="A0A1G9RX43"/>
<feature type="transmembrane region" description="Helical" evidence="9">
    <location>
        <begin position="72"/>
        <end position="92"/>
    </location>
</feature>
<keyword evidence="9" id="KW-0812">Transmembrane</keyword>
<gene>
    <name evidence="11" type="ORF">SAMN04489726_0752</name>
</gene>
<dbReference type="EC" id="2.7.13.3" evidence="2"/>
<accession>A0A1G9RX43</accession>
<dbReference type="Pfam" id="PF07730">
    <property type="entry name" value="HisKA_3"/>
    <property type="match status" value="1"/>
</dbReference>
<feature type="transmembrane region" description="Helical" evidence="9">
    <location>
        <begin position="99"/>
        <end position="116"/>
    </location>
</feature>
<dbReference type="GO" id="GO:0005524">
    <property type="term" value="F:ATP binding"/>
    <property type="evidence" value="ECO:0007669"/>
    <property type="project" value="UniProtKB-KW"/>
</dbReference>
<keyword evidence="9" id="KW-1133">Transmembrane helix</keyword>
<feature type="transmembrane region" description="Helical" evidence="9">
    <location>
        <begin position="136"/>
        <end position="154"/>
    </location>
</feature>
<dbReference type="Gene3D" id="1.20.5.1930">
    <property type="match status" value="1"/>
</dbReference>
<dbReference type="CDD" id="cd16917">
    <property type="entry name" value="HATPase_UhpB-NarQ-NarX-like"/>
    <property type="match status" value="1"/>
</dbReference>
<dbReference type="OrthoDB" id="227596at2"/>
<dbReference type="GO" id="GO:0000155">
    <property type="term" value="F:phosphorelay sensor kinase activity"/>
    <property type="evidence" value="ECO:0007669"/>
    <property type="project" value="InterPro"/>
</dbReference>
<name>A0A1G9RX43_ALLAB</name>
<dbReference type="InterPro" id="IPR011712">
    <property type="entry name" value="Sig_transdc_His_kin_sub3_dim/P"/>
</dbReference>
<reference evidence="11 12" key="1">
    <citation type="submission" date="2016-10" db="EMBL/GenBank/DDBJ databases">
        <authorList>
            <person name="de Groot N.N."/>
        </authorList>
    </citation>
    <scope>NUCLEOTIDE SEQUENCE [LARGE SCALE GENOMIC DNA]</scope>
    <source>
        <strain evidence="11 12">DSM 44149</strain>
    </source>
</reference>
<evidence type="ECO:0000256" key="3">
    <source>
        <dbReference type="ARBA" id="ARBA00022553"/>
    </source>
</evidence>
<dbReference type="eggNOG" id="COG4585">
    <property type="taxonomic scope" value="Bacteria"/>
</dbReference>
<sequence length="417" mass="43736">MTGNGAPPGPPLCGGRRARTGRLRCAQQDDGKAAVERVGGTRGTLTRQSRLVAALCMSVDSVLYVTNLRKPAFGWIDVAAIGLILLVDAALASSAKRSGLVAVGVAAVQIVIPLLFDPGSHHICNTGGMMAAYRVGAWLPAWPGLLAIGALAVADVFDGKFPGTGPLPLVLTITSSAVLPWIVGRHTTTRSAYIADLERRADRQEHAAQAAIRRALAEERSSIARDLHDMISHHVSAISVHAGAARLGMGTEGNAAAQRSLSAVETASRSALTDLRRLLDLLHGKDDNQHRQPGMGNADQLLAGVRAAGLPVTMTTSGAPLDLPGSVDIALYRIFQEALTNALRHGGGAAEAEVDNREDEIILTVTNPLRHNDNGAEPGSGLTGIRERVALFHGEATFGPAGDRWSLRVSLPTRESA</sequence>
<evidence type="ECO:0000256" key="5">
    <source>
        <dbReference type="ARBA" id="ARBA00022741"/>
    </source>
</evidence>
<dbReference type="PANTHER" id="PTHR24421:SF10">
    <property type="entry name" value="NITRATE_NITRITE SENSOR PROTEIN NARQ"/>
    <property type="match status" value="1"/>
</dbReference>
<keyword evidence="7" id="KW-0067">ATP-binding</keyword>
<comment type="catalytic activity">
    <reaction evidence="1">
        <text>ATP + protein L-histidine = ADP + protein N-phospho-L-histidine.</text>
        <dbReference type="EC" id="2.7.13.3"/>
    </reaction>
</comment>
<evidence type="ECO:0000256" key="4">
    <source>
        <dbReference type="ARBA" id="ARBA00022679"/>
    </source>
</evidence>
<evidence type="ECO:0000256" key="8">
    <source>
        <dbReference type="ARBA" id="ARBA00023012"/>
    </source>
</evidence>
<dbReference type="Proteomes" id="UP000183376">
    <property type="component" value="Chromosome I"/>
</dbReference>
<evidence type="ECO:0000256" key="2">
    <source>
        <dbReference type="ARBA" id="ARBA00012438"/>
    </source>
</evidence>
<protein>
    <recommendedName>
        <fullName evidence="2">histidine kinase</fullName>
        <ecNumber evidence="2">2.7.13.3</ecNumber>
    </recommendedName>
</protein>
<dbReference type="PANTHER" id="PTHR24421">
    <property type="entry name" value="NITRATE/NITRITE SENSOR PROTEIN NARX-RELATED"/>
    <property type="match status" value="1"/>
</dbReference>
<dbReference type="GO" id="GO:0016020">
    <property type="term" value="C:membrane"/>
    <property type="evidence" value="ECO:0007669"/>
    <property type="project" value="InterPro"/>
</dbReference>
<dbReference type="SUPFAM" id="SSF55874">
    <property type="entry name" value="ATPase domain of HSP90 chaperone/DNA topoisomerase II/histidine kinase"/>
    <property type="match status" value="1"/>
</dbReference>